<dbReference type="InterPro" id="IPR007627">
    <property type="entry name" value="RNA_pol_sigma70_r2"/>
</dbReference>
<keyword evidence="6" id="KW-1185">Reference proteome</keyword>
<evidence type="ECO:0000256" key="1">
    <source>
        <dbReference type="ARBA" id="ARBA00023015"/>
    </source>
</evidence>
<dbReference type="RefSeq" id="WP_170266660.1">
    <property type="nucleotide sequence ID" value="NZ_BKAG01000008.1"/>
</dbReference>
<dbReference type="Proteomes" id="UP000321577">
    <property type="component" value="Unassembled WGS sequence"/>
</dbReference>
<gene>
    <name evidence="5" type="ORF">BGE01nite_15090</name>
</gene>
<dbReference type="SUPFAM" id="SSF88946">
    <property type="entry name" value="Sigma2 domain of RNA polymerase sigma factors"/>
    <property type="match status" value="1"/>
</dbReference>
<accession>A0A512M668</accession>
<organism evidence="5 6">
    <name type="scientific">Brevifollis gellanilyticus</name>
    <dbReference type="NCBI Taxonomy" id="748831"/>
    <lineage>
        <taxon>Bacteria</taxon>
        <taxon>Pseudomonadati</taxon>
        <taxon>Verrucomicrobiota</taxon>
        <taxon>Verrucomicrobiia</taxon>
        <taxon>Verrucomicrobiales</taxon>
        <taxon>Verrucomicrobiaceae</taxon>
    </lineage>
</organism>
<dbReference type="PROSITE" id="PS51257">
    <property type="entry name" value="PROKAR_LIPOPROTEIN"/>
    <property type="match status" value="1"/>
</dbReference>
<sequence length="251" mass="28026">MSSARPITANPDDRGFPPTAWTVLLAACDPAAPETIAAREELCRAYWRPVVNYLRALGLNIPDAEDGAQEIMSQLLGKDGLRQFDRARGRLRHYLKSSARHHCYNLYRDAQAQKRGGGAATLSLDEVPESAQGTHEAEPESVFDREWALTLCGRAMRQLEESYARRNKSALLNQLKPVLISNEGVQPYADIGLMFGVSEAQIRIEVHRMRKRLAEFLRAEAAGTLGPEASQQEIEEETRYLVKALAHESRA</sequence>
<dbReference type="Gene3D" id="1.10.1740.10">
    <property type="match status" value="1"/>
</dbReference>
<dbReference type="Pfam" id="PF04542">
    <property type="entry name" value="Sigma70_r2"/>
    <property type="match status" value="1"/>
</dbReference>
<dbReference type="AlphaFoldDB" id="A0A512M668"/>
<name>A0A512M668_9BACT</name>
<evidence type="ECO:0000256" key="2">
    <source>
        <dbReference type="ARBA" id="ARBA00023082"/>
    </source>
</evidence>
<evidence type="ECO:0000313" key="6">
    <source>
        <dbReference type="Proteomes" id="UP000321577"/>
    </source>
</evidence>
<dbReference type="EMBL" id="BKAG01000008">
    <property type="protein sequence ID" value="GEP42218.1"/>
    <property type="molecule type" value="Genomic_DNA"/>
</dbReference>
<dbReference type="PANTHER" id="PTHR43133:SF51">
    <property type="entry name" value="RNA POLYMERASE SIGMA FACTOR"/>
    <property type="match status" value="1"/>
</dbReference>
<keyword evidence="3" id="KW-0804">Transcription</keyword>
<dbReference type="GO" id="GO:0006352">
    <property type="term" value="P:DNA-templated transcription initiation"/>
    <property type="evidence" value="ECO:0007669"/>
    <property type="project" value="InterPro"/>
</dbReference>
<keyword evidence="2" id="KW-0731">Sigma factor</keyword>
<dbReference type="PANTHER" id="PTHR43133">
    <property type="entry name" value="RNA POLYMERASE ECF-TYPE SIGMA FACTO"/>
    <property type="match status" value="1"/>
</dbReference>
<protein>
    <submittedName>
        <fullName evidence="5">RNA polymerase subunit sigma-24</fullName>
    </submittedName>
</protein>
<evidence type="ECO:0000256" key="3">
    <source>
        <dbReference type="ARBA" id="ARBA00023163"/>
    </source>
</evidence>
<evidence type="ECO:0000313" key="5">
    <source>
        <dbReference type="EMBL" id="GEP42218.1"/>
    </source>
</evidence>
<feature type="domain" description="RNA polymerase sigma-70 region 2" evidence="4">
    <location>
        <begin position="44"/>
        <end position="111"/>
    </location>
</feature>
<dbReference type="NCBIfam" id="TIGR02937">
    <property type="entry name" value="sigma70-ECF"/>
    <property type="match status" value="1"/>
</dbReference>
<dbReference type="InterPro" id="IPR013325">
    <property type="entry name" value="RNA_pol_sigma_r2"/>
</dbReference>
<dbReference type="GO" id="GO:0016987">
    <property type="term" value="F:sigma factor activity"/>
    <property type="evidence" value="ECO:0007669"/>
    <property type="project" value="UniProtKB-KW"/>
</dbReference>
<comment type="caution">
    <text evidence="5">The sequence shown here is derived from an EMBL/GenBank/DDBJ whole genome shotgun (WGS) entry which is preliminary data.</text>
</comment>
<proteinExistence type="predicted"/>
<reference evidence="5 6" key="1">
    <citation type="submission" date="2019-07" db="EMBL/GenBank/DDBJ databases">
        <title>Whole genome shotgun sequence of Brevifollis gellanilyticus NBRC 108608.</title>
        <authorList>
            <person name="Hosoyama A."/>
            <person name="Uohara A."/>
            <person name="Ohji S."/>
            <person name="Ichikawa N."/>
        </authorList>
    </citation>
    <scope>NUCLEOTIDE SEQUENCE [LARGE SCALE GENOMIC DNA]</scope>
    <source>
        <strain evidence="5 6">NBRC 108608</strain>
    </source>
</reference>
<keyword evidence="1" id="KW-0805">Transcription regulation</keyword>
<dbReference type="InterPro" id="IPR039425">
    <property type="entry name" value="RNA_pol_sigma-70-like"/>
</dbReference>
<dbReference type="InterPro" id="IPR014284">
    <property type="entry name" value="RNA_pol_sigma-70_dom"/>
</dbReference>
<evidence type="ECO:0000259" key="4">
    <source>
        <dbReference type="Pfam" id="PF04542"/>
    </source>
</evidence>